<feature type="transmembrane region" description="Helical" evidence="1">
    <location>
        <begin position="151"/>
        <end position="171"/>
    </location>
</feature>
<dbReference type="GeneID" id="18244044"/>
<evidence type="ECO:0000313" key="3">
    <source>
        <dbReference type="Proteomes" id="UP000007241"/>
    </source>
</evidence>
<dbReference type="Proteomes" id="UP000007241">
    <property type="component" value="Unassembled WGS sequence"/>
</dbReference>
<dbReference type="OrthoDB" id="2155598at2759"/>
<dbReference type="HOGENOM" id="CLU_547434_0_0_1"/>
<keyword evidence="3" id="KW-1185">Reference proteome</keyword>
<reference evidence="2 3" key="1">
    <citation type="submission" date="2009-12" db="EMBL/GenBank/DDBJ databases">
        <title>The draft genome of Batrachochytrium dendrobatidis.</title>
        <authorList>
            <consortium name="US DOE Joint Genome Institute (JGI-PGF)"/>
            <person name="Kuo A."/>
            <person name="Salamov A."/>
            <person name="Schmutz J."/>
            <person name="Lucas S."/>
            <person name="Pitluck S."/>
            <person name="Rosenblum E."/>
            <person name="Stajich J."/>
            <person name="Eisen M."/>
            <person name="Grigoriev I.V."/>
        </authorList>
    </citation>
    <scope>NUCLEOTIDE SEQUENCE [LARGE SCALE GENOMIC DNA]</scope>
    <source>
        <strain evidence="3">JAM81 / FGSC 10211</strain>
    </source>
</reference>
<dbReference type="InParanoid" id="F4P9F1"/>
<gene>
    <name evidence="2" type="ORF">BATDEDRAFT_90867</name>
</gene>
<name>F4P9F1_BATDJ</name>
<sequence length="498" mass="54767">MPIESITALALASNSPGNSLSSLLQLLPPGLTPQQISALTFALNQTVQGAVSAAAEAIKQRLLGPNGGLNNGRYFNAYLTFAGLLCGLGLHEMASSLNFILAKRNAWRTPLLRLAIITWLFIMVYLSLYITLVDLRISPYHFDITWYRIRFIVLLSASSLSAIGLYSLLLIRIRMFFEARSITFIALASLGALTMTSAIVFSLCAGYMVMVFPEEKILIGGDVLQDHTVSMLAAISHITQGVFSTICSILFLYSIANAVGMSSSTFASEMFLNHDGARFLIIIILCSLTAGCQIYNAIRSPDNYVVYLSYYVDAWLFPLEMYTFLSTSYVSAKEIIGKSKAATSRYQSNSVGGGAAKVDAIDGQDKSATSSNSDHTIGHPVLVYGGNTYNSTIAQHSPVSEHNIRTPPVPRYLYTEGVSDTRGINYLHTPDQAQKQRQYPTHDYTYSPPDSFAHPEHADSLSTQPLPWNATEYTEPSLNPQRQYGDVSSRPGVYREWF</sequence>
<keyword evidence="1" id="KW-0472">Membrane</keyword>
<feature type="transmembrane region" description="Helical" evidence="1">
    <location>
        <begin position="111"/>
        <end position="131"/>
    </location>
</feature>
<keyword evidence="1" id="KW-1133">Transmembrane helix</keyword>
<organism evidence="2 3">
    <name type="scientific">Batrachochytrium dendrobatidis (strain JAM81 / FGSC 10211)</name>
    <name type="common">Frog chytrid fungus</name>
    <dbReference type="NCBI Taxonomy" id="684364"/>
    <lineage>
        <taxon>Eukaryota</taxon>
        <taxon>Fungi</taxon>
        <taxon>Fungi incertae sedis</taxon>
        <taxon>Chytridiomycota</taxon>
        <taxon>Chytridiomycota incertae sedis</taxon>
        <taxon>Chytridiomycetes</taxon>
        <taxon>Rhizophydiales</taxon>
        <taxon>Rhizophydiales incertae sedis</taxon>
        <taxon>Batrachochytrium</taxon>
    </lineage>
</organism>
<feature type="transmembrane region" description="Helical" evidence="1">
    <location>
        <begin position="277"/>
        <end position="298"/>
    </location>
</feature>
<feature type="transmembrane region" description="Helical" evidence="1">
    <location>
        <begin position="73"/>
        <end position="90"/>
    </location>
</feature>
<dbReference type="AlphaFoldDB" id="F4P9F1"/>
<feature type="transmembrane region" description="Helical" evidence="1">
    <location>
        <begin position="183"/>
        <end position="209"/>
    </location>
</feature>
<evidence type="ECO:0000256" key="1">
    <source>
        <dbReference type="SAM" id="Phobius"/>
    </source>
</evidence>
<protein>
    <submittedName>
        <fullName evidence="2">Uncharacterized protein</fullName>
    </submittedName>
</protein>
<dbReference type="EMBL" id="GL882889">
    <property type="protein sequence ID" value="EGF78390.1"/>
    <property type="molecule type" value="Genomic_DNA"/>
</dbReference>
<dbReference type="RefSeq" id="XP_006681300.1">
    <property type="nucleotide sequence ID" value="XM_006681237.1"/>
</dbReference>
<evidence type="ECO:0000313" key="2">
    <source>
        <dbReference type="EMBL" id="EGF78390.1"/>
    </source>
</evidence>
<feature type="transmembrane region" description="Helical" evidence="1">
    <location>
        <begin position="229"/>
        <end position="256"/>
    </location>
</feature>
<keyword evidence="1" id="KW-0812">Transmembrane</keyword>
<proteinExistence type="predicted"/>
<accession>F4P9F1</accession>